<dbReference type="Pfam" id="PF07661">
    <property type="entry name" value="MORN_2"/>
    <property type="match status" value="3"/>
</dbReference>
<dbReference type="InterPro" id="IPR011652">
    <property type="entry name" value="MORN_2"/>
</dbReference>
<dbReference type="RefSeq" id="WP_341693440.1">
    <property type="nucleotide sequence ID" value="NZ_JBBYHS010000013.1"/>
</dbReference>
<dbReference type="Gene3D" id="3.90.930.1">
    <property type="match status" value="1"/>
</dbReference>
<keyword evidence="2" id="KW-1185">Reference proteome</keyword>
<comment type="caution">
    <text evidence="1">The sequence shown here is derived from an EMBL/GenBank/DDBJ whole genome shotgun (WGS) entry which is preliminary data.</text>
</comment>
<dbReference type="EMBL" id="JBBYHS010000013">
    <property type="protein sequence ID" value="MEL1254783.1"/>
    <property type="molecule type" value="Genomic_DNA"/>
</dbReference>
<dbReference type="Proteomes" id="UP001485226">
    <property type="component" value="Unassembled WGS sequence"/>
</dbReference>
<name>A0ABU9ISD8_9FLAO</name>
<organism evidence="1 2">
    <name type="scientific">Flavobacterium calami</name>
    <dbReference type="NCBI Taxonomy" id="3139144"/>
    <lineage>
        <taxon>Bacteria</taxon>
        <taxon>Pseudomonadati</taxon>
        <taxon>Bacteroidota</taxon>
        <taxon>Flavobacteriia</taxon>
        <taxon>Flavobacteriales</taxon>
        <taxon>Flavobacteriaceae</taxon>
        <taxon>Flavobacterium</taxon>
    </lineage>
</organism>
<evidence type="ECO:0000313" key="1">
    <source>
        <dbReference type="EMBL" id="MEL1254783.1"/>
    </source>
</evidence>
<reference evidence="1 2" key="1">
    <citation type="submission" date="2024-04" db="EMBL/GenBank/DDBJ databases">
        <title>Flavobacterium sp. DGU38 16S ribosomal RNA gene Genome sequencing and assembly.</title>
        <authorList>
            <person name="Park S."/>
        </authorList>
    </citation>
    <scope>NUCLEOTIDE SEQUENCE [LARGE SCALE GENOMIC DNA]</scope>
    <source>
        <strain evidence="1 2">DGU38</strain>
    </source>
</reference>
<evidence type="ECO:0000313" key="2">
    <source>
        <dbReference type="Proteomes" id="UP001485226"/>
    </source>
</evidence>
<sequence>MIKNILSLCFICLAITVNGQNSNKAIKVSQKALELVKSKKANDLIQLFETEVLPVLNEEEMNKFIDQSLKTINNEPIDFKNYKTDLIKSDQDNTKEFYRFRFPLGSKGDGKDFFQVTFLAAGNYEKVYSLNFIRIERMKDVTVTFGAENEKIPGVGEVKTELYNDTGFIKSIKYRDFQYFILIEFDEHQNKVSESKFPLDNLTFKTLTQFYPNGKIELIATYENGFITGHFQKFYENGNLEREGFYIKKLKKEGYWKYFLENGSLDKIEQYVDGKKM</sequence>
<gene>
    <name evidence="1" type="ORF">AAEO57_13415</name>
</gene>
<dbReference type="SUPFAM" id="SSF82185">
    <property type="entry name" value="Histone H3 K4-specific methyltransferase SET7/9 N-terminal domain"/>
    <property type="match status" value="1"/>
</dbReference>
<protein>
    <recommendedName>
        <fullName evidence="3">MORN repeat variant</fullName>
    </recommendedName>
</protein>
<accession>A0ABU9ISD8</accession>
<proteinExistence type="predicted"/>
<evidence type="ECO:0008006" key="3">
    <source>
        <dbReference type="Google" id="ProtNLM"/>
    </source>
</evidence>